<protein>
    <submittedName>
        <fullName evidence="1">Uncharacterized protein</fullName>
    </submittedName>
</protein>
<name>T1HSP4_RHOPR</name>
<dbReference type="Proteomes" id="UP000015103">
    <property type="component" value="Unassembled WGS sequence"/>
</dbReference>
<dbReference type="EMBL" id="ACPB03014478">
    <property type="status" value="NOT_ANNOTATED_CDS"/>
    <property type="molecule type" value="Genomic_DNA"/>
</dbReference>
<accession>T1HSP4</accession>
<dbReference type="EnsemblMetazoa" id="RPRC007064-RA">
    <property type="protein sequence ID" value="RPRC007064-PA"/>
    <property type="gene ID" value="RPRC007064"/>
</dbReference>
<keyword evidence="2" id="KW-1185">Reference proteome</keyword>
<organism evidence="1 2">
    <name type="scientific">Rhodnius prolixus</name>
    <name type="common">Triatomid bug</name>
    <dbReference type="NCBI Taxonomy" id="13249"/>
    <lineage>
        <taxon>Eukaryota</taxon>
        <taxon>Metazoa</taxon>
        <taxon>Ecdysozoa</taxon>
        <taxon>Arthropoda</taxon>
        <taxon>Hexapoda</taxon>
        <taxon>Insecta</taxon>
        <taxon>Pterygota</taxon>
        <taxon>Neoptera</taxon>
        <taxon>Paraneoptera</taxon>
        <taxon>Hemiptera</taxon>
        <taxon>Heteroptera</taxon>
        <taxon>Panheteroptera</taxon>
        <taxon>Cimicomorpha</taxon>
        <taxon>Reduviidae</taxon>
        <taxon>Triatominae</taxon>
        <taxon>Rhodnius</taxon>
    </lineage>
</organism>
<evidence type="ECO:0000313" key="2">
    <source>
        <dbReference type="Proteomes" id="UP000015103"/>
    </source>
</evidence>
<dbReference type="InParanoid" id="T1HSP4"/>
<dbReference type="HOGENOM" id="CLU_1116912_0_0_1"/>
<evidence type="ECO:0000313" key="1">
    <source>
        <dbReference type="EnsemblMetazoa" id="RPRC007064-PA"/>
    </source>
</evidence>
<reference evidence="1" key="1">
    <citation type="submission" date="2015-05" db="UniProtKB">
        <authorList>
            <consortium name="EnsemblMetazoa"/>
        </authorList>
    </citation>
    <scope>IDENTIFICATION</scope>
</reference>
<sequence>MGIMVREKYTSLVSLQPNKFPLDEFSLLLCVALTSFVFCFVKRKFGIQKYLETSTFEETVQAALINSNKTMNSLEKILSRLNSLEKTVQLSTATIGDIIKCVKELEEKLIVLEREDGGWKNSYDYEKKLVVQQVPEKDSNYSNCSLQSSLEQEDYTDIKEKEIFEQLKELQESISKLRQQTKTIMSSPSSQKTVICSSSSKTNNSKIESPRPFYLSNVKYRQLSNIKTELVPTLNKVQSRINDIKSRNS</sequence>
<proteinExistence type="predicted"/>
<dbReference type="VEuPathDB" id="VectorBase:RPRC007064"/>
<dbReference type="AlphaFoldDB" id="T1HSP4"/>